<dbReference type="AlphaFoldDB" id="A0A6M0H2U3"/>
<accession>A0A6M0H2U3</accession>
<protein>
    <submittedName>
        <fullName evidence="2">DUF1540 domain-containing protein</fullName>
    </submittedName>
</protein>
<evidence type="ECO:0000313" key="3">
    <source>
        <dbReference type="Proteomes" id="UP000481872"/>
    </source>
</evidence>
<dbReference type="Proteomes" id="UP000481872">
    <property type="component" value="Unassembled WGS sequence"/>
</dbReference>
<dbReference type="RefSeq" id="WP_082761228.1">
    <property type="nucleotide sequence ID" value="NZ_JAAGPU010000009.1"/>
</dbReference>
<reference evidence="2 3" key="1">
    <citation type="submission" date="2020-02" db="EMBL/GenBank/DDBJ databases">
        <title>Genome assembly of a novel Clostridium senegalense strain.</title>
        <authorList>
            <person name="Gupta T.B."/>
            <person name="Jauregui R."/>
            <person name="Maclean P."/>
            <person name="Nawarathana A."/>
            <person name="Brightwell G."/>
        </authorList>
    </citation>
    <scope>NUCLEOTIDE SEQUENCE [LARGE SCALE GENOMIC DNA]</scope>
    <source>
        <strain evidence="2 3">AGRFS4</strain>
    </source>
</reference>
<evidence type="ECO:0000259" key="1">
    <source>
        <dbReference type="Pfam" id="PF07561"/>
    </source>
</evidence>
<dbReference type="Pfam" id="PF07561">
    <property type="entry name" value="DUF1540"/>
    <property type="match status" value="1"/>
</dbReference>
<keyword evidence="3" id="KW-1185">Reference proteome</keyword>
<proteinExistence type="predicted"/>
<feature type="domain" description="DUF1540" evidence="1">
    <location>
        <begin position="7"/>
        <end position="49"/>
    </location>
</feature>
<name>A0A6M0H2U3_9CLOT</name>
<dbReference type="InterPro" id="IPR011437">
    <property type="entry name" value="DUF1540"/>
</dbReference>
<dbReference type="EMBL" id="JAAGPU010000009">
    <property type="protein sequence ID" value="NEU04548.1"/>
    <property type="molecule type" value="Genomic_DNA"/>
</dbReference>
<comment type="caution">
    <text evidence="2">The sequence shown here is derived from an EMBL/GenBank/DDBJ whole genome shotgun (WGS) entry which is preliminary data.</text>
</comment>
<gene>
    <name evidence="2" type="ORF">G3M99_06670</name>
</gene>
<organism evidence="2 3">
    <name type="scientific">Clostridium senegalense</name>
    <dbReference type="NCBI Taxonomy" id="1465809"/>
    <lineage>
        <taxon>Bacteria</taxon>
        <taxon>Bacillati</taxon>
        <taxon>Bacillota</taxon>
        <taxon>Clostridia</taxon>
        <taxon>Eubacteriales</taxon>
        <taxon>Clostridiaceae</taxon>
        <taxon>Clostridium</taxon>
    </lineage>
</organism>
<sequence>MKQNESIGCTVEQCEHHAKDNNYCTLNKIEVGTHETNPTMPECTDCNSFKKCNH</sequence>
<evidence type="ECO:0000313" key="2">
    <source>
        <dbReference type="EMBL" id="NEU04548.1"/>
    </source>
</evidence>